<evidence type="ECO:0000259" key="5">
    <source>
        <dbReference type="PROSITE" id="PS50113"/>
    </source>
</evidence>
<dbReference type="InterPro" id="IPR000700">
    <property type="entry name" value="PAS-assoc_C"/>
</dbReference>
<feature type="domain" description="PAC" evidence="5">
    <location>
        <begin position="136"/>
        <end position="181"/>
    </location>
</feature>
<dbReference type="NCBIfam" id="TIGR00229">
    <property type="entry name" value="sensory_box"/>
    <property type="match status" value="1"/>
</dbReference>
<evidence type="ECO:0000313" key="7">
    <source>
        <dbReference type="Proteomes" id="UP000283523"/>
    </source>
</evidence>
<accession>A0A418MHH1</accession>
<evidence type="ECO:0000259" key="4">
    <source>
        <dbReference type="PROSITE" id="PS50112"/>
    </source>
</evidence>
<sequence>MNTSESYVELINRVYSRSRQEGSRAYPVASYEVFLLSQAQERAKRKEAALFRKLGDIFDWQLSRRQRNGYLKSMRLGFTLVLTDPAKTILWTSNNFLSMTGYIPGEVLGQTPRMLQGPETDFRTVRRVRESLKREESVKADLLNYRKDGEAYVCRVAIDPLYNGEGELTHFLAVECEVKAE</sequence>
<dbReference type="PROSITE" id="PS50113">
    <property type="entry name" value="PAC"/>
    <property type="match status" value="1"/>
</dbReference>
<dbReference type="InterPro" id="IPR000014">
    <property type="entry name" value="PAS"/>
</dbReference>
<dbReference type="SUPFAM" id="SSF55785">
    <property type="entry name" value="PYP-like sensor domain (PAS domain)"/>
    <property type="match status" value="1"/>
</dbReference>
<organism evidence="6 7">
    <name type="scientific">Fibrisoma montanum</name>
    <dbReference type="NCBI Taxonomy" id="2305895"/>
    <lineage>
        <taxon>Bacteria</taxon>
        <taxon>Pseudomonadati</taxon>
        <taxon>Bacteroidota</taxon>
        <taxon>Cytophagia</taxon>
        <taxon>Cytophagales</taxon>
        <taxon>Spirosomataceae</taxon>
        <taxon>Fibrisoma</taxon>
    </lineage>
</organism>
<reference evidence="6 7" key="1">
    <citation type="submission" date="2018-08" db="EMBL/GenBank/DDBJ databases">
        <title>Fibrisoma montanum sp. nov., isolated from Danxia mountain soil.</title>
        <authorList>
            <person name="Huang Y."/>
        </authorList>
    </citation>
    <scope>NUCLEOTIDE SEQUENCE [LARGE SCALE GENOMIC DNA]</scope>
    <source>
        <strain evidence="6 7">HYT19</strain>
    </source>
</reference>
<dbReference type="Gene3D" id="3.30.450.20">
    <property type="entry name" value="PAS domain"/>
    <property type="match status" value="1"/>
</dbReference>
<feature type="domain" description="PAS" evidence="4">
    <location>
        <begin position="80"/>
        <end position="135"/>
    </location>
</feature>
<dbReference type="RefSeq" id="WP_119665719.1">
    <property type="nucleotide sequence ID" value="NZ_QXED01000001.1"/>
</dbReference>
<keyword evidence="1" id="KW-0285">Flavoprotein</keyword>
<dbReference type="InterPro" id="IPR035965">
    <property type="entry name" value="PAS-like_dom_sf"/>
</dbReference>
<dbReference type="CDD" id="cd00130">
    <property type="entry name" value="PAS"/>
    <property type="match status" value="1"/>
</dbReference>
<comment type="caution">
    <text evidence="6">The sequence shown here is derived from an EMBL/GenBank/DDBJ whole genome shotgun (WGS) entry which is preliminary data.</text>
</comment>
<name>A0A418MHH1_9BACT</name>
<dbReference type="PROSITE" id="PS50112">
    <property type="entry name" value="PAS"/>
    <property type="match status" value="1"/>
</dbReference>
<dbReference type="Proteomes" id="UP000283523">
    <property type="component" value="Unassembled WGS sequence"/>
</dbReference>
<keyword evidence="2" id="KW-0288">FMN</keyword>
<dbReference type="EMBL" id="QXED01000001">
    <property type="protein sequence ID" value="RIV26862.1"/>
    <property type="molecule type" value="Genomic_DNA"/>
</dbReference>
<evidence type="ECO:0000256" key="3">
    <source>
        <dbReference type="ARBA" id="ARBA00022991"/>
    </source>
</evidence>
<evidence type="ECO:0000256" key="1">
    <source>
        <dbReference type="ARBA" id="ARBA00022630"/>
    </source>
</evidence>
<dbReference type="Pfam" id="PF13426">
    <property type="entry name" value="PAS_9"/>
    <property type="match status" value="1"/>
</dbReference>
<proteinExistence type="predicted"/>
<keyword evidence="3" id="KW-0157">Chromophore</keyword>
<gene>
    <name evidence="6" type="ORF">DYU11_00635</name>
</gene>
<dbReference type="OrthoDB" id="1120715at2"/>
<keyword evidence="7" id="KW-1185">Reference proteome</keyword>
<dbReference type="PANTHER" id="PTHR47429:SF2">
    <property type="entry name" value="PROTEIN TWIN LOV 1"/>
    <property type="match status" value="1"/>
</dbReference>
<dbReference type="AlphaFoldDB" id="A0A418MHH1"/>
<dbReference type="PANTHER" id="PTHR47429">
    <property type="entry name" value="PROTEIN TWIN LOV 1"/>
    <property type="match status" value="1"/>
</dbReference>
<evidence type="ECO:0000313" key="6">
    <source>
        <dbReference type="EMBL" id="RIV26862.1"/>
    </source>
</evidence>
<evidence type="ECO:0000256" key="2">
    <source>
        <dbReference type="ARBA" id="ARBA00022643"/>
    </source>
</evidence>
<protein>
    <submittedName>
        <fullName evidence="6">PAS domain-containing protein</fullName>
    </submittedName>
</protein>